<dbReference type="PANTHER" id="PTHR31987:SF11">
    <property type="entry name" value="DUF2433 DOMAIN-CONTAINING PROTEIN"/>
    <property type="match status" value="1"/>
</dbReference>
<dbReference type="InterPro" id="IPR052743">
    <property type="entry name" value="Glutaminase_GtaA"/>
</dbReference>
<dbReference type="PROSITE" id="PS50053">
    <property type="entry name" value="UBIQUITIN_2"/>
    <property type="match status" value="1"/>
</dbReference>
<reference evidence="5 6" key="1">
    <citation type="submission" date="2024-04" db="EMBL/GenBank/DDBJ databases">
        <title>genome sequences of Mucor flavus KT1a and Helicostylum pulchrum KT1b strains isolated from the surface of a dry-aged beef.</title>
        <authorList>
            <person name="Toyotome T."/>
            <person name="Hosono M."/>
            <person name="Torimaru M."/>
            <person name="Fukuda K."/>
            <person name="Mikami N."/>
        </authorList>
    </citation>
    <scope>NUCLEOTIDE SEQUENCE [LARGE SCALE GENOMIC DNA]</scope>
    <source>
        <strain evidence="5 6">KT1a</strain>
    </source>
</reference>
<dbReference type="InterPro" id="IPR035979">
    <property type="entry name" value="RBD_domain_sf"/>
</dbReference>
<dbReference type="Gene3D" id="3.30.70.330">
    <property type="match status" value="1"/>
</dbReference>
<dbReference type="SMART" id="SM00360">
    <property type="entry name" value="RRM"/>
    <property type="match status" value="1"/>
</dbReference>
<dbReference type="SUPFAM" id="SSF56300">
    <property type="entry name" value="Metallo-dependent phosphatases"/>
    <property type="match status" value="1"/>
</dbReference>
<feature type="region of interest" description="Disordered" evidence="2">
    <location>
        <begin position="597"/>
        <end position="649"/>
    </location>
</feature>
<feature type="domain" description="RRM" evidence="4">
    <location>
        <begin position="655"/>
        <end position="732"/>
    </location>
</feature>
<dbReference type="EMBL" id="BAABUK010000021">
    <property type="protein sequence ID" value="GAA5814506.1"/>
    <property type="molecule type" value="Genomic_DNA"/>
</dbReference>
<dbReference type="PROSITE" id="PS50102">
    <property type="entry name" value="RRM"/>
    <property type="match status" value="1"/>
</dbReference>
<dbReference type="Pfam" id="PF10360">
    <property type="entry name" value="DUF2433"/>
    <property type="match status" value="1"/>
</dbReference>
<dbReference type="SUPFAM" id="SSF54236">
    <property type="entry name" value="Ubiquitin-like"/>
    <property type="match status" value="1"/>
</dbReference>
<dbReference type="InterPro" id="IPR029052">
    <property type="entry name" value="Metallo-depent_PP-like"/>
</dbReference>
<dbReference type="Pfam" id="PF00076">
    <property type="entry name" value="RRM_1"/>
    <property type="match status" value="1"/>
</dbReference>
<feature type="domain" description="Ubiquitin-like" evidence="3">
    <location>
        <begin position="7"/>
        <end position="75"/>
    </location>
</feature>
<dbReference type="Gene3D" id="3.10.20.90">
    <property type="entry name" value="Phosphatidylinositol 3-kinase Catalytic Subunit, Chain A, domain 1"/>
    <property type="match status" value="1"/>
</dbReference>
<dbReference type="PANTHER" id="PTHR31987">
    <property type="entry name" value="GLUTAMINASE A-RELATED"/>
    <property type="match status" value="1"/>
</dbReference>
<evidence type="ECO:0000313" key="5">
    <source>
        <dbReference type="EMBL" id="GAA5814506.1"/>
    </source>
</evidence>
<sequence length="763" mass="86450">MNEDMLTDIHLRWNNGTDLIVTVLLYKDTIGVIKQLIRKNAVEQTSKKTIRLIHRGQLLKDDNKTLFEYGIRQESIFIHCALSDPIIPTNTITATKTDLQNKQSISGFDKLRESGYNEEEIRSIRTQFHQIHNSPDYVDGEPPSAQEIEMEEQWMQHSGSVLPEEEHSSFKEMMCGLLLGFFLGVLCLFWFKESVFTRRHQIGILAGMAINVSCGVIHESDEMSNTSIHSVEGRRILCTADVRGNISELNRLAREHNAHYIIHTGDFGFYDRSSLDRIGERPLKHWIQYTTLVPAQIRARLLNSTPENIYSSLEQSPHTLLSEFPQFLSGEKQLDVPVYTVWGACEDVAIIEKFRTKEYQINNLFMLDEGSSHLLDIGGVSLRLFGLGGAVVQHKLFDNGEGIDTIAGGVGVMWTTALQIGELVELASSVYDPSETRLLVTHASPGREGLLAQLALTLHADFTISAGLHFRYNIAYNEFACQPEIDHFRNRLIQSQQQFMQLWEGIKEQVEDSVDEHQCSLLRNALNVVNRIPPSLQDMEGSEKSESSTWERDELAYKNMWNFNLPDAAYGSLLFNVHNGIMASEMKSYGLNFSYRRNQQTPSPATSSVHSPATSAEKPNQYRNSTASDWQQEADNNNYNSNRNSKRQSMQRNLYTAYVGGLSNTTVTDEDIREYFGYENVTGVKFPIDPTTQLPKAHCYVDFIHQNALEQALTKNGAIYRDNKLVINRPNSQFGDSNRGRGGRGGGSGRGRSYRESRVMNDY</sequence>
<evidence type="ECO:0008006" key="7">
    <source>
        <dbReference type="Google" id="ProtNLM"/>
    </source>
</evidence>
<evidence type="ECO:0000256" key="1">
    <source>
        <dbReference type="PROSITE-ProRule" id="PRU00176"/>
    </source>
</evidence>
<dbReference type="InterPro" id="IPR029071">
    <property type="entry name" value="Ubiquitin-like_domsf"/>
</dbReference>
<proteinExistence type="predicted"/>
<dbReference type="SMART" id="SM00213">
    <property type="entry name" value="UBQ"/>
    <property type="match status" value="1"/>
</dbReference>
<dbReference type="InterPro" id="IPR012677">
    <property type="entry name" value="Nucleotide-bd_a/b_plait_sf"/>
</dbReference>
<dbReference type="InterPro" id="IPR000626">
    <property type="entry name" value="Ubiquitin-like_dom"/>
</dbReference>
<keyword evidence="1" id="KW-0694">RNA-binding</keyword>
<evidence type="ECO:0000259" key="3">
    <source>
        <dbReference type="PROSITE" id="PS50053"/>
    </source>
</evidence>
<gene>
    <name evidence="5" type="ORF">MFLAVUS_008003</name>
</gene>
<dbReference type="Pfam" id="PF13373">
    <property type="entry name" value="Dsc3_C"/>
    <property type="match status" value="1"/>
</dbReference>
<feature type="compositionally biased region" description="Basic and acidic residues" evidence="2">
    <location>
        <begin position="753"/>
        <end position="763"/>
    </location>
</feature>
<evidence type="ECO:0000256" key="2">
    <source>
        <dbReference type="SAM" id="MobiDB-lite"/>
    </source>
</evidence>
<feature type="compositionally biased region" description="Polar residues" evidence="2">
    <location>
        <begin position="597"/>
        <end position="635"/>
    </location>
</feature>
<evidence type="ECO:0000313" key="6">
    <source>
        <dbReference type="Proteomes" id="UP001473302"/>
    </source>
</evidence>
<evidence type="ECO:0000259" key="4">
    <source>
        <dbReference type="PROSITE" id="PS50102"/>
    </source>
</evidence>
<organism evidence="5 6">
    <name type="scientific">Mucor flavus</name>
    <dbReference type="NCBI Taxonomy" id="439312"/>
    <lineage>
        <taxon>Eukaryota</taxon>
        <taxon>Fungi</taxon>
        <taxon>Fungi incertae sedis</taxon>
        <taxon>Mucoromycota</taxon>
        <taxon>Mucoromycotina</taxon>
        <taxon>Mucoromycetes</taxon>
        <taxon>Mucorales</taxon>
        <taxon>Mucorineae</taxon>
        <taxon>Mucoraceae</taxon>
        <taxon>Mucor</taxon>
    </lineage>
</organism>
<dbReference type="SUPFAM" id="SSF54928">
    <property type="entry name" value="RNA-binding domain, RBD"/>
    <property type="match status" value="1"/>
</dbReference>
<accession>A0ABP9Z5W2</accession>
<protein>
    <recommendedName>
        <fullName evidence="7">RRM domain-containing protein</fullName>
    </recommendedName>
</protein>
<dbReference type="InterPro" id="IPR000504">
    <property type="entry name" value="RRM_dom"/>
</dbReference>
<feature type="region of interest" description="Disordered" evidence="2">
    <location>
        <begin position="728"/>
        <end position="763"/>
    </location>
</feature>
<dbReference type="InterPro" id="IPR018829">
    <property type="entry name" value="DUF2433"/>
</dbReference>
<keyword evidence="6" id="KW-1185">Reference proteome</keyword>
<comment type="caution">
    <text evidence="5">The sequence shown here is derived from an EMBL/GenBank/DDBJ whole genome shotgun (WGS) entry which is preliminary data.</text>
</comment>
<name>A0ABP9Z5W2_9FUNG</name>
<dbReference type="InterPro" id="IPR025390">
    <property type="entry name" value="Dsc3_C"/>
</dbReference>
<dbReference type="Proteomes" id="UP001473302">
    <property type="component" value="Unassembled WGS sequence"/>
</dbReference>
<dbReference type="Pfam" id="PF00240">
    <property type="entry name" value="ubiquitin"/>
    <property type="match status" value="1"/>
</dbReference>